<dbReference type="PANTHER" id="PTHR42760">
    <property type="entry name" value="SHORT-CHAIN DEHYDROGENASES/REDUCTASES FAMILY MEMBER"/>
    <property type="match status" value="1"/>
</dbReference>
<dbReference type="Gene3D" id="3.40.50.720">
    <property type="entry name" value="NAD(P)-binding Rossmann-like Domain"/>
    <property type="match status" value="1"/>
</dbReference>
<dbReference type="PRINTS" id="PR00081">
    <property type="entry name" value="GDHRDH"/>
</dbReference>
<organism evidence="2 3">
    <name type="scientific">Caballeronia cordobensis</name>
    <name type="common">Burkholderia cordobensis</name>
    <dbReference type="NCBI Taxonomy" id="1353886"/>
    <lineage>
        <taxon>Bacteria</taxon>
        <taxon>Pseudomonadati</taxon>
        <taxon>Pseudomonadota</taxon>
        <taxon>Betaproteobacteria</taxon>
        <taxon>Burkholderiales</taxon>
        <taxon>Burkholderiaceae</taxon>
        <taxon>Caballeronia</taxon>
    </lineage>
</organism>
<gene>
    <name evidence="2" type="ORF">AWB70_01866</name>
</gene>
<evidence type="ECO:0000313" key="2">
    <source>
        <dbReference type="EMBL" id="SAL30306.1"/>
    </source>
</evidence>
<name>A0A158GE45_CABCO</name>
<dbReference type="FunFam" id="3.40.50.720:FF:000084">
    <property type="entry name" value="Short-chain dehydrogenase reductase"/>
    <property type="match status" value="1"/>
</dbReference>
<dbReference type="Proteomes" id="UP000054740">
    <property type="component" value="Unassembled WGS sequence"/>
</dbReference>
<dbReference type="RefSeq" id="WP_235024187.1">
    <property type="nucleotide sequence ID" value="NZ_FCNY02000004.1"/>
</dbReference>
<comment type="similarity">
    <text evidence="1">Belongs to the short-chain dehydrogenases/reductases (SDR) family.</text>
</comment>
<dbReference type="PROSITE" id="PS00061">
    <property type="entry name" value="ADH_SHORT"/>
    <property type="match status" value="1"/>
</dbReference>
<evidence type="ECO:0000313" key="3">
    <source>
        <dbReference type="Proteomes" id="UP000054740"/>
    </source>
</evidence>
<dbReference type="InterPro" id="IPR002347">
    <property type="entry name" value="SDR_fam"/>
</dbReference>
<dbReference type="GO" id="GO:0016616">
    <property type="term" value="F:oxidoreductase activity, acting on the CH-OH group of donors, NAD or NADP as acceptor"/>
    <property type="evidence" value="ECO:0007669"/>
    <property type="project" value="TreeGrafter"/>
</dbReference>
<evidence type="ECO:0000256" key="1">
    <source>
        <dbReference type="ARBA" id="ARBA00006484"/>
    </source>
</evidence>
<protein>
    <submittedName>
        <fullName evidence="2">Acetoacetyl-CoA reductase</fullName>
    </submittedName>
</protein>
<dbReference type="Pfam" id="PF13561">
    <property type="entry name" value="adh_short_C2"/>
    <property type="match status" value="1"/>
</dbReference>
<dbReference type="AlphaFoldDB" id="A0A158GE45"/>
<dbReference type="SUPFAM" id="SSF51735">
    <property type="entry name" value="NAD(P)-binding Rossmann-fold domains"/>
    <property type="match status" value="1"/>
</dbReference>
<sequence length="266" mass="28839">MTGIHETDEDASSRVALVTGGRRGLGSAIAQALAAAGFDIAIADLVCDDDANETLQAIRLHGRRAAFFEADIADIDRHDALLDRVQASLGDTACLVNNAGISVETRGDLLDVTPESFDRLIDVNLRGTFFLSQKLARRFARENSPRHRSRSIINISSANAFLIATNRAEYCISKSAITTLTKLFAARLAELDIPVYEVRPGIFPTRMTEVAKADYDAKIARGFSPVARWGREEELAKAVASLATGCFPFCTGEAIHIDGGLHIHRV</sequence>
<dbReference type="NCBIfam" id="NF009386">
    <property type="entry name" value="PRK12745.1"/>
    <property type="match status" value="1"/>
</dbReference>
<keyword evidence="3" id="KW-1185">Reference proteome</keyword>
<dbReference type="InterPro" id="IPR020904">
    <property type="entry name" value="Sc_DH/Rdtase_CS"/>
</dbReference>
<dbReference type="InterPro" id="IPR036291">
    <property type="entry name" value="NAD(P)-bd_dom_sf"/>
</dbReference>
<dbReference type="EMBL" id="FCNY02000004">
    <property type="protein sequence ID" value="SAL30306.1"/>
    <property type="molecule type" value="Genomic_DNA"/>
</dbReference>
<reference evidence="3" key="1">
    <citation type="submission" date="2016-01" db="EMBL/GenBank/DDBJ databases">
        <authorList>
            <person name="Peeters C."/>
        </authorList>
    </citation>
    <scope>NUCLEOTIDE SEQUENCE [LARGE SCALE GENOMIC DNA]</scope>
</reference>
<proteinExistence type="inferred from homology"/>
<accession>A0A158GE45</accession>
<dbReference type="PRINTS" id="PR00080">
    <property type="entry name" value="SDRFAMILY"/>
</dbReference>